<dbReference type="PANTHER" id="PTHR36699">
    <property type="entry name" value="LD-TRANSPEPTIDASE"/>
    <property type="match status" value="1"/>
</dbReference>
<sequence>MTSFNQCHCHRGYLLLAFIILALSVSSFGAQASKVDLVHVDKSIRMMYLKSGDTIVSEYRIALGDNPKGHKRQEGDQRTPEGLYTLNYKNEHSHYYRAFHIDYPNEKDRRIAKALGINPGGQIMIHGQKPLNAGYSPLDQNFDWTNGCIAVTNEQMNEIMSLVSEGTPIHIEW</sequence>
<dbReference type="InterPro" id="IPR005490">
    <property type="entry name" value="LD_TPept_cat_dom"/>
</dbReference>
<evidence type="ECO:0000313" key="11">
    <source>
        <dbReference type="Proteomes" id="UP001157439"/>
    </source>
</evidence>
<dbReference type="Pfam" id="PF03734">
    <property type="entry name" value="YkuD"/>
    <property type="match status" value="1"/>
</dbReference>
<evidence type="ECO:0000256" key="5">
    <source>
        <dbReference type="ARBA" id="ARBA00022984"/>
    </source>
</evidence>
<dbReference type="SUPFAM" id="SSF141523">
    <property type="entry name" value="L,D-transpeptidase catalytic domain-like"/>
    <property type="match status" value="1"/>
</dbReference>
<proteinExistence type="inferred from homology"/>
<evidence type="ECO:0000259" key="9">
    <source>
        <dbReference type="PROSITE" id="PS52029"/>
    </source>
</evidence>
<reference evidence="10 11" key="1">
    <citation type="journal article" date="2014" name="Int. J. Syst. Evol. Microbiol.">
        <title>Complete genome sequence of Corynebacterium casei LMG S-19264T (=DSM 44701T), isolated from a smear-ripened cheese.</title>
        <authorList>
            <consortium name="US DOE Joint Genome Institute (JGI-PGF)"/>
            <person name="Walter F."/>
            <person name="Albersmeier A."/>
            <person name="Kalinowski J."/>
            <person name="Ruckert C."/>
        </authorList>
    </citation>
    <scope>NUCLEOTIDE SEQUENCE [LARGE SCALE GENOMIC DNA]</scope>
    <source>
        <strain evidence="10 11">NBRC 112785</strain>
    </source>
</reference>
<evidence type="ECO:0000256" key="4">
    <source>
        <dbReference type="ARBA" id="ARBA00022960"/>
    </source>
</evidence>
<comment type="caution">
    <text evidence="10">The sequence shown here is derived from an EMBL/GenBank/DDBJ whole genome shotgun (WGS) entry which is preliminary data.</text>
</comment>
<evidence type="ECO:0000256" key="1">
    <source>
        <dbReference type="ARBA" id="ARBA00004752"/>
    </source>
</evidence>
<feature type="active site" description="Proton donor/acceptor" evidence="7">
    <location>
        <position position="126"/>
    </location>
</feature>
<gene>
    <name evidence="10" type="ORF">GCM10007894_11610</name>
</gene>
<accession>A0AA37TUI6</accession>
<keyword evidence="4 7" id="KW-0133">Cell shape</keyword>
<protein>
    <recommendedName>
        <fullName evidence="9">L,D-TPase catalytic domain-containing protein</fullName>
    </recommendedName>
</protein>
<dbReference type="PROSITE" id="PS52029">
    <property type="entry name" value="LD_TPASE"/>
    <property type="match status" value="1"/>
</dbReference>
<dbReference type="Gene3D" id="2.40.440.10">
    <property type="entry name" value="L,D-transpeptidase catalytic domain-like"/>
    <property type="match status" value="1"/>
</dbReference>
<evidence type="ECO:0000256" key="3">
    <source>
        <dbReference type="ARBA" id="ARBA00022679"/>
    </source>
</evidence>
<feature type="active site" description="Nucleophile" evidence="7">
    <location>
        <position position="148"/>
    </location>
</feature>
<evidence type="ECO:0000256" key="8">
    <source>
        <dbReference type="SAM" id="SignalP"/>
    </source>
</evidence>
<organism evidence="10 11">
    <name type="scientific">Paraferrimonas haliotis</name>
    <dbReference type="NCBI Taxonomy" id="2013866"/>
    <lineage>
        <taxon>Bacteria</taxon>
        <taxon>Pseudomonadati</taxon>
        <taxon>Pseudomonadota</taxon>
        <taxon>Gammaproteobacteria</taxon>
        <taxon>Alteromonadales</taxon>
        <taxon>Ferrimonadaceae</taxon>
        <taxon>Paraferrimonas</taxon>
    </lineage>
</organism>
<name>A0AA37TUI6_9GAMM</name>
<dbReference type="GO" id="GO:0004180">
    <property type="term" value="F:carboxypeptidase activity"/>
    <property type="evidence" value="ECO:0007669"/>
    <property type="project" value="UniProtKB-ARBA"/>
</dbReference>
<evidence type="ECO:0000256" key="2">
    <source>
        <dbReference type="ARBA" id="ARBA00005992"/>
    </source>
</evidence>
<dbReference type="AlphaFoldDB" id="A0AA37TUI6"/>
<feature type="signal peptide" evidence="8">
    <location>
        <begin position="1"/>
        <end position="32"/>
    </location>
</feature>
<keyword evidence="8" id="KW-0732">Signal</keyword>
<comment type="similarity">
    <text evidence="2">Belongs to the YkuD family.</text>
</comment>
<dbReference type="Proteomes" id="UP001157439">
    <property type="component" value="Unassembled WGS sequence"/>
</dbReference>
<keyword evidence="6 7" id="KW-0961">Cell wall biogenesis/degradation</keyword>
<evidence type="ECO:0000256" key="7">
    <source>
        <dbReference type="PROSITE-ProRule" id="PRU01373"/>
    </source>
</evidence>
<evidence type="ECO:0000256" key="6">
    <source>
        <dbReference type="ARBA" id="ARBA00023316"/>
    </source>
</evidence>
<dbReference type="PANTHER" id="PTHR36699:SF1">
    <property type="entry name" value="L,D-TRANSPEPTIDASE YAFK-RELATED"/>
    <property type="match status" value="1"/>
</dbReference>
<dbReference type="InterPro" id="IPR038063">
    <property type="entry name" value="Transpep_catalytic_dom"/>
</dbReference>
<dbReference type="GO" id="GO:0008360">
    <property type="term" value="P:regulation of cell shape"/>
    <property type="evidence" value="ECO:0007669"/>
    <property type="project" value="UniProtKB-UniRule"/>
</dbReference>
<comment type="pathway">
    <text evidence="1 7">Cell wall biogenesis; peptidoglycan biosynthesis.</text>
</comment>
<dbReference type="CDD" id="cd16913">
    <property type="entry name" value="YkuD_like"/>
    <property type="match status" value="1"/>
</dbReference>
<feature type="domain" description="L,D-TPase catalytic" evidence="9">
    <location>
        <begin position="36"/>
        <end position="172"/>
    </location>
</feature>
<evidence type="ECO:0000313" key="10">
    <source>
        <dbReference type="EMBL" id="GLS83184.1"/>
    </source>
</evidence>
<dbReference type="EMBL" id="BSPO01000002">
    <property type="protein sequence ID" value="GLS83184.1"/>
    <property type="molecule type" value="Genomic_DNA"/>
</dbReference>
<keyword evidence="11" id="KW-1185">Reference proteome</keyword>
<keyword evidence="3" id="KW-0808">Transferase</keyword>
<dbReference type="RefSeq" id="WP_095497255.1">
    <property type="nucleotide sequence ID" value="NZ_BSPO01000002.1"/>
</dbReference>
<dbReference type="GO" id="GO:0071555">
    <property type="term" value="P:cell wall organization"/>
    <property type="evidence" value="ECO:0007669"/>
    <property type="project" value="UniProtKB-UniRule"/>
</dbReference>
<dbReference type="GO" id="GO:0009252">
    <property type="term" value="P:peptidoglycan biosynthetic process"/>
    <property type="evidence" value="ECO:0007669"/>
    <property type="project" value="UniProtKB-KW"/>
</dbReference>
<keyword evidence="5 7" id="KW-0573">Peptidoglycan synthesis</keyword>
<feature type="chain" id="PRO_5041300091" description="L,D-TPase catalytic domain-containing protein" evidence="8">
    <location>
        <begin position="33"/>
        <end position="173"/>
    </location>
</feature>
<dbReference type="GO" id="GO:0016740">
    <property type="term" value="F:transferase activity"/>
    <property type="evidence" value="ECO:0007669"/>
    <property type="project" value="UniProtKB-KW"/>
</dbReference>